<accession>A0ABT9VD17</accession>
<protein>
    <submittedName>
        <fullName evidence="1">Uncharacterized protein</fullName>
    </submittedName>
</protein>
<dbReference type="EMBL" id="JAUSTQ010000002">
    <property type="protein sequence ID" value="MDQ0158834.1"/>
    <property type="molecule type" value="Genomic_DNA"/>
</dbReference>
<reference evidence="1 2" key="1">
    <citation type="submission" date="2023-07" db="EMBL/GenBank/DDBJ databases">
        <title>Genomic Encyclopedia of Type Strains, Phase IV (KMG-IV): sequencing the most valuable type-strain genomes for metagenomic binning, comparative biology and taxonomic classification.</title>
        <authorList>
            <person name="Goeker M."/>
        </authorList>
    </citation>
    <scope>NUCLEOTIDE SEQUENCE [LARGE SCALE GENOMIC DNA]</scope>
    <source>
        <strain evidence="1 2">DSM 16460</strain>
    </source>
</reference>
<evidence type="ECO:0000313" key="1">
    <source>
        <dbReference type="EMBL" id="MDQ0158834.1"/>
    </source>
</evidence>
<sequence>MTKVYVREDEWRNAEGERLVDVETFFSQPKRFDYILFV</sequence>
<name>A0ABT9VD17_9BACI</name>
<gene>
    <name evidence="1" type="ORF">J2S77_000790</name>
</gene>
<evidence type="ECO:0000313" key="2">
    <source>
        <dbReference type="Proteomes" id="UP001224359"/>
    </source>
</evidence>
<organism evidence="1 2">
    <name type="scientific">Alkalibacillus salilacus</name>
    <dbReference type="NCBI Taxonomy" id="284582"/>
    <lineage>
        <taxon>Bacteria</taxon>
        <taxon>Bacillati</taxon>
        <taxon>Bacillota</taxon>
        <taxon>Bacilli</taxon>
        <taxon>Bacillales</taxon>
        <taxon>Bacillaceae</taxon>
        <taxon>Alkalibacillus</taxon>
    </lineage>
</organism>
<proteinExistence type="predicted"/>
<dbReference type="Proteomes" id="UP001224359">
    <property type="component" value="Unassembled WGS sequence"/>
</dbReference>
<keyword evidence="2" id="KW-1185">Reference proteome</keyword>
<comment type="caution">
    <text evidence="1">The sequence shown here is derived from an EMBL/GenBank/DDBJ whole genome shotgun (WGS) entry which is preliminary data.</text>
</comment>